<proteinExistence type="predicted"/>
<evidence type="ECO:0000313" key="2">
    <source>
        <dbReference type="Proteomes" id="UP000176974"/>
    </source>
</evidence>
<organism evidence="1 2">
    <name type="scientific">Candidatus Portnoybacteria bacterium RIFCSPHIGHO2_01_FULL_40_12b</name>
    <dbReference type="NCBI Taxonomy" id="1801994"/>
    <lineage>
        <taxon>Bacteria</taxon>
        <taxon>Candidatus Portnoyibacteriota</taxon>
    </lineage>
</organism>
<dbReference type="Proteomes" id="UP000176974">
    <property type="component" value="Unassembled WGS sequence"/>
</dbReference>
<sequence length="131" mass="15312">MIFLESDNNGYRKTSLREGDAVIFFPDGKRVVLWRGDKYLFWSSLSELSTLLFPATDIKLFYDFNGGANEFRERAVLFANRYRFNLKRKEMSFGRNILDKDIPYVAFEFIIKEEVIENGNVGYCSTDSQMS</sequence>
<protein>
    <submittedName>
        <fullName evidence="1">Uncharacterized protein</fullName>
    </submittedName>
</protein>
<comment type="caution">
    <text evidence="1">The sequence shown here is derived from an EMBL/GenBank/DDBJ whole genome shotgun (WGS) entry which is preliminary data.</text>
</comment>
<gene>
    <name evidence="1" type="ORF">A2815_00855</name>
</gene>
<dbReference type="AlphaFoldDB" id="A0A1G2FA82"/>
<reference evidence="1 2" key="1">
    <citation type="journal article" date="2016" name="Nat. Commun.">
        <title>Thousands of microbial genomes shed light on interconnected biogeochemical processes in an aquifer system.</title>
        <authorList>
            <person name="Anantharaman K."/>
            <person name="Brown C.T."/>
            <person name="Hug L.A."/>
            <person name="Sharon I."/>
            <person name="Castelle C.J."/>
            <person name="Probst A.J."/>
            <person name="Thomas B.C."/>
            <person name="Singh A."/>
            <person name="Wilkins M.J."/>
            <person name="Karaoz U."/>
            <person name="Brodie E.L."/>
            <person name="Williams K.H."/>
            <person name="Hubbard S.S."/>
            <person name="Banfield J.F."/>
        </authorList>
    </citation>
    <scope>NUCLEOTIDE SEQUENCE [LARGE SCALE GENOMIC DNA]</scope>
</reference>
<accession>A0A1G2FA82</accession>
<dbReference type="EMBL" id="MHMY01000023">
    <property type="protein sequence ID" value="OGZ34913.1"/>
    <property type="molecule type" value="Genomic_DNA"/>
</dbReference>
<evidence type="ECO:0000313" key="1">
    <source>
        <dbReference type="EMBL" id="OGZ34913.1"/>
    </source>
</evidence>
<name>A0A1G2FA82_9BACT</name>